<dbReference type="EMBL" id="QJVJ01000001">
    <property type="protein sequence ID" value="PYI57323.1"/>
    <property type="molecule type" value="Genomic_DNA"/>
</dbReference>
<dbReference type="InterPro" id="IPR013324">
    <property type="entry name" value="RNA_pol_sigma_r3/r4-like"/>
</dbReference>
<evidence type="ECO:0000259" key="2">
    <source>
        <dbReference type="Pfam" id="PF04542"/>
    </source>
</evidence>
<dbReference type="InterPro" id="IPR032710">
    <property type="entry name" value="NTF2-like_dom_sf"/>
</dbReference>
<dbReference type="PANTHER" id="PTHR30173">
    <property type="entry name" value="SIGMA 19 FACTOR"/>
    <property type="match status" value="1"/>
</dbReference>
<dbReference type="GO" id="GO:0003677">
    <property type="term" value="F:DNA binding"/>
    <property type="evidence" value="ECO:0007669"/>
    <property type="project" value="InterPro"/>
</dbReference>
<evidence type="ECO:0000259" key="3">
    <source>
        <dbReference type="Pfam" id="PF08281"/>
    </source>
</evidence>
<sequence length="322" mass="36888">MPFLPAQGGLPRRSSETITTKEGLHTVEVEELYKSLRPSLLSFAYRMMGSMMDAEDIIQETFLSIEKVPSDLVKNVKSYLFRSVSNRCIDRLRAQSRHREAYVGPWLPEPIMSEGNGQTDPLEGYIRKETISMAYLFLIQQLSWTERVVFLLREVLQYEYEEIAKIVDKSSANCRQIFRRAKRSLGDIPPMNAGMQRNTTHLIESFAQALLDGDMKKLLETLTSDTILYMDGGGKVRAPLRPLFGHDRIARFFIGILPEFPADFSYTLREINAQPGLVFFAGKQLFATICFDIQHNRIVNIYAVLNPDKLISLTRFFATDRI</sequence>
<name>A0A2V5KGA6_9BACL</name>
<dbReference type="SUPFAM" id="SSF88946">
    <property type="entry name" value="Sigma2 domain of RNA polymerase sigma factors"/>
    <property type="match status" value="1"/>
</dbReference>
<dbReference type="NCBIfam" id="TIGR02937">
    <property type="entry name" value="sigma70-ECF"/>
    <property type="match status" value="1"/>
</dbReference>
<accession>A0A2V5KGA6</accession>
<dbReference type="SUPFAM" id="SSF54427">
    <property type="entry name" value="NTF2-like"/>
    <property type="match status" value="1"/>
</dbReference>
<organism evidence="4 5">
    <name type="scientific">Paenibacillus flagellatus</name>
    <dbReference type="NCBI Taxonomy" id="2211139"/>
    <lineage>
        <taxon>Bacteria</taxon>
        <taxon>Bacillati</taxon>
        <taxon>Bacillota</taxon>
        <taxon>Bacilli</taxon>
        <taxon>Bacillales</taxon>
        <taxon>Paenibacillaceae</taxon>
        <taxon>Paenibacillus</taxon>
    </lineage>
</organism>
<proteinExistence type="predicted"/>
<comment type="caution">
    <text evidence="4">The sequence shown here is derived from an EMBL/GenBank/DDBJ whole genome shotgun (WGS) entry which is preliminary data.</text>
</comment>
<dbReference type="Pfam" id="PF08281">
    <property type="entry name" value="Sigma70_r4_2"/>
    <property type="match status" value="1"/>
</dbReference>
<dbReference type="AlphaFoldDB" id="A0A2V5KGA6"/>
<dbReference type="InterPro" id="IPR013325">
    <property type="entry name" value="RNA_pol_sigma_r2"/>
</dbReference>
<gene>
    <name evidence="4" type="ORF">DLM86_02465</name>
</gene>
<feature type="domain" description="RNA polymerase sigma-70 region 2" evidence="2">
    <location>
        <begin position="32"/>
        <end position="97"/>
    </location>
</feature>
<dbReference type="Gene3D" id="1.10.10.10">
    <property type="entry name" value="Winged helix-like DNA-binding domain superfamily/Winged helix DNA-binding domain"/>
    <property type="match status" value="1"/>
</dbReference>
<dbReference type="InterPro" id="IPR013249">
    <property type="entry name" value="RNA_pol_sigma70_r4_t2"/>
</dbReference>
<dbReference type="NCBIfam" id="NF007214">
    <property type="entry name" value="PRK09636.1"/>
    <property type="match status" value="1"/>
</dbReference>
<dbReference type="InterPro" id="IPR007627">
    <property type="entry name" value="RNA_pol_sigma70_r2"/>
</dbReference>
<dbReference type="InterPro" id="IPR014284">
    <property type="entry name" value="RNA_pol_sigma-70_dom"/>
</dbReference>
<dbReference type="OrthoDB" id="3211555at2"/>
<dbReference type="InterPro" id="IPR036388">
    <property type="entry name" value="WH-like_DNA-bd_sf"/>
</dbReference>
<reference evidence="4 5" key="1">
    <citation type="submission" date="2018-05" db="EMBL/GenBank/DDBJ databases">
        <title>Paenibacillus flagellatus sp. nov., isolated from selenium mineral soil.</title>
        <authorList>
            <person name="Dai X."/>
        </authorList>
    </citation>
    <scope>NUCLEOTIDE SEQUENCE [LARGE SCALE GENOMIC DNA]</scope>
    <source>
        <strain evidence="4 5">DXL2</strain>
    </source>
</reference>
<dbReference type="SUPFAM" id="SSF88659">
    <property type="entry name" value="Sigma3 and sigma4 domains of RNA polymerase sigma factors"/>
    <property type="match status" value="1"/>
</dbReference>
<comment type="subunit">
    <text evidence="1">Interacts transiently with the RNA polymerase catalytic core formed by RpoA, RpoB, RpoC and RpoZ (2 alpha, 1 beta, 1 beta' and 1 omega subunit) to form the RNA polymerase holoenzyme that can initiate transcription.</text>
</comment>
<dbReference type="Gene3D" id="1.10.1740.10">
    <property type="match status" value="1"/>
</dbReference>
<dbReference type="GO" id="GO:0016987">
    <property type="term" value="F:sigma factor activity"/>
    <property type="evidence" value="ECO:0007669"/>
    <property type="project" value="InterPro"/>
</dbReference>
<dbReference type="Gene3D" id="3.10.450.50">
    <property type="match status" value="1"/>
</dbReference>
<protein>
    <submittedName>
        <fullName evidence="4">RNA polymerase sigma factor SigJ</fullName>
    </submittedName>
</protein>
<evidence type="ECO:0000313" key="4">
    <source>
        <dbReference type="EMBL" id="PYI57323.1"/>
    </source>
</evidence>
<dbReference type="PANTHER" id="PTHR30173:SF36">
    <property type="entry name" value="ECF RNA POLYMERASE SIGMA FACTOR SIGJ"/>
    <property type="match status" value="1"/>
</dbReference>
<evidence type="ECO:0000256" key="1">
    <source>
        <dbReference type="ARBA" id="ARBA00011344"/>
    </source>
</evidence>
<feature type="domain" description="RNA polymerase sigma factor 70 region 4 type 2" evidence="3">
    <location>
        <begin position="134"/>
        <end position="185"/>
    </location>
</feature>
<keyword evidence="5" id="KW-1185">Reference proteome</keyword>
<evidence type="ECO:0000313" key="5">
    <source>
        <dbReference type="Proteomes" id="UP000247476"/>
    </source>
</evidence>
<dbReference type="Pfam" id="PF04542">
    <property type="entry name" value="Sigma70_r2"/>
    <property type="match status" value="1"/>
</dbReference>
<dbReference type="Proteomes" id="UP000247476">
    <property type="component" value="Unassembled WGS sequence"/>
</dbReference>
<dbReference type="GO" id="GO:0006352">
    <property type="term" value="P:DNA-templated transcription initiation"/>
    <property type="evidence" value="ECO:0007669"/>
    <property type="project" value="InterPro"/>
</dbReference>
<dbReference type="InterPro" id="IPR052704">
    <property type="entry name" value="ECF_Sigma-70_Domain"/>
</dbReference>